<feature type="domain" description="Metallo-beta-lactamase" evidence="2">
    <location>
        <begin position="41"/>
        <end position="226"/>
    </location>
</feature>
<keyword evidence="6" id="KW-1185">Reference proteome</keyword>
<dbReference type="Gene3D" id="3.60.15.10">
    <property type="entry name" value="Ribonuclease Z/Hydroxyacylglutathione hydrolase-like"/>
    <property type="match status" value="1"/>
</dbReference>
<dbReference type="InterPro" id="IPR050855">
    <property type="entry name" value="NDM-1-like"/>
</dbReference>
<dbReference type="PANTHER" id="PTHR42951">
    <property type="entry name" value="METALLO-BETA-LACTAMASE DOMAIN-CONTAINING"/>
    <property type="match status" value="1"/>
</dbReference>
<evidence type="ECO:0000313" key="5">
    <source>
        <dbReference type="Proteomes" id="UP000216107"/>
    </source>
</evidence>
<evidence type="ECO:0000313" key="6">
    <source>
        <dbReference type="Proteomes" id="UP000623509"/>
    </source>
</evidence>
<dbReference type="EMBL" id="MDUX01000008">
    <property type="protein sequence ID" value="KAF7600232.1"/>
    <property type="molecule type" value="Genomic_DNA"/>
</dbReference>
<gene>
    <name evidence="3" type="ORF">BGI27_04060</name>
    <name evidence="4" type="ORF">CGU29_02245</name>
</gene>
<dbReference type="CDD" id="cd07739">
    <property type="entry name" value="metallo-hydrolase-like_MBL-fold"/>
    <property type="match status" value="1"/>
</dbReference>
<protein>
    <submittedName>
        <fullName evidence="4">MBL fold metallo-hydrolase</fullName>
    </submittedName>
</protein>
<reference evidence="3 6" key="1">
    <citation type="submission" date="2016-08" db="EMBL/GenBank/DDBJ databases">
        <title>Candidatus Dactylopiibacterium carminicum genome sequence.</title>
        <authorList>
            <person name="Ramirez-Puebla S.T."/>
            <person name="Ormeno-Orrillo E."/>
            <person name="Vera-Ponce De Leon A."/>
            <person name="Luis L."/>
            <person name="Sanchez-Flores A."/>
            <person name="Monica R."/>
            <person name="Martinez-Romero E."/>
        </authorList>
    </citation>
    <scope>NUCLEOTIDE SEQUENCE [LARGE SCALE GENOMIC DNA]</scope>
    <source>
        <strain evidence="3">END1</strain>
    </source>
</reference>
<name>A0A272EXD2_9RHOO</name>
<keyword evidence="1" id="KW-0732">Signal</keyword>
<keyword evidence="4" id="KW-0378">Hydrolase</keyword>
<organism evidence="4 5">
    <name type="scientific">Candidatus Dactylopiibacterium carminicum</name>
    <dbReference type="NCBI Taxonomy" id="857335"/>
    <lineage>
        <taxon>Bacteria</taxon>
        <taxon>Pseudomonadati</taxon>
        <taxon>Pseudomonadota</taxon>
        <taxon>Betaproteobacteria</taxon>
        <taxon>Rhodocyclales</taxon>
        <taxon>Rhodocyclaceae</taxon>
        <taxon>Candidatus Dactylopiibacterium</taxon>
    </lineage>
</organism>
<dbReference type="InterPro" id="IPR036866">
    <property type="entry name" value="RibonucZ/Hydroxyglut_hydro"/>
</dbReference>
<dbReference type="OrthoDB" id="5293495at2"/>
<dbReference type="InterPro" id="IPR001279">
    <property type="entry name" value="Metallo-B-lactamas"/>
</dbReference>
<reference evidence="4 5" key="2">
    <citation type="submission" date="2017-07" db="EMBL/GenBank/DDBJ databases">
        <title>Candidatus Dactylopiibacterium carminicum, a nitrogen-fixing symbiont of the cochineal insect Dactylopius coccus and Dactylopius opuntiae (Hemiptera: Coccoidea: Dactylopiidae).</title>
        <authorList>
            <person name="Vera A."/>
        </authorList>
    </citation>
    <scope>NUCLEOTIDE SEQUENCE [LARGE SCALE GENOMIC DNA]</scope>
    <source>
        <strain evidence="4 5">NFDCM</strain>
    </source>
</reference>
<evidence type="ECO:0000313" key="4">
    <source>
        <dbReference type="EMBL" id="PAS94751.1"/>
    </source>
</evidence>
<dbReference type="Proteomes" id="UP000216107">
    <property type="component" value="Unassembled WGS sequence"/>
</dbReference>
<evidence type="ECO:0000259" key="2">
    <source>
        <dbReference type="SMART" id="SM00849"/>
    </source>
</evidence>
<comment type="caution">
    <text evidence="4">The sequence shown here is derived from an EMBL/GenBank/DDBJ whole genome shotgun (WGS) entry which is preliminary data.</text>
</comment>
<accession>A0A272EXD2</accession>
<dbReference type="EMBL" id="NMRN01000004">
    <property type="protein sequence ID" value="PAS94751.1"/>
    <property type="molecule type" value="Genomic_DNA"/>
</dbReference>
<dbReference type="GO" id="GO:0016787">
    <property type="term" value="F:hydrolase activity"/>
    <property type="evidence" value="ECO:0007669"/>
    <property type="project" value="UniProtKB-KW"/>
</dbReference>
<feature type="signal peptide" evidence="1">
    <location>
        <begin position="1"/>
        <end position="23"/>
    </location>
</feature>
<dbReference type="Pfam" id="PF00753">
    <property type="entry name" value="Lactamase_B"/>
    <property type="match status" value="1"/>
</dbReference>
<dbReference type="PANTHER" id="PTHR42951:SF14">
    <property type="entry name" value="METALLO-BETA-LACTAMASE SUPERFAMILY PROTEIN"/>
    <property type="match status" value="1"/>
</dbReference>
<evidence type="ECO:0000256" key="1">
    <source>
        <dbReference type="SAM" id="SignalP"/>
    </source>
</evidence>
<dbReference type="SMART" id="SM00849">
    <property type="entry name" value="Lactamase_B"/>
    <property type="match status" value="1"/>
</dbReference>
<dbReference type="SUPFAM" id="SSF56281">
    <property type="entry name" value="Metallo-hydrolase/oxidoreductase"/>
    <property type="match status" value="1"/>
</dbReference>
<dbReference type="AlphaFoldDB" id="A0A272EXD2"/>
<feature type="chain" id="PRO_5012357242" evidence="1">
    <location>
        <begin position="24"/>
        <end position="293"/>
    </location>
</feature>
<sequence length="293" mass="31115">MQARKLFTAAALGFTTLMPLAHSAQPLQLEVFNPGEKSMFPVSSVIVSGAREAILIDAQFQRDDAEALVAKLRAGGKTLKAIYISHSDPDYYFGLDTLKAAFPAARVLATAQTVAHIKESMDGKLAYWGPILKQNAPGKLVLPEAIAGDSLSLEGQRIEIKGLTGPSPERSYLWIPSLKTVAGGVVVSSGIHVWVADTQSAQSRQDWQATLKGIAALQPAAVVPGHYLGEIPAGLGAVAFTAEYLKAFEDAAAHAKDSNELITSLKARYPSLGEPASLELSAKVIKGGMKWPQ</sequence>
<dbReference type="Proteomes" id="UP000623509">
    <property type="component" value="Unassembled WGS sequence"/>
</dbReference>
<proteinExistence type="predicted"/>
<dbReference type="RefSeq" id="WP_095523631.1">
    <property type="nucleotide sequence ID" value="NZ_MDUX01000008.1"/>
</dbReference>
<evidence type="ECO:0000313" key="3">
    <source>
        <dbReference type="EMBL" id="KAF7600232.1"/>
    </source>
</evidence>